<reference evidence="1" key="1">
    <citation type="submission" date="2018-02" db="EMBL/GenBank/DDBJ databases">
        <title>Rhizophora mucronata_Transcriptome.</title>
        <authorList>
            <person name="Meera S.P."/>
            <person name="Sreeshan A."/>
            <person name="Augustine A."/>
        </authorList>
    </citation>
    <scope>NUCLEOTIDE SEQUENCE</scope>
    <source>
        <tissue evidence="1">Leaf</tissue>
    </source>
</reference>
<organism evidence="1">
    <name type="scientific">Rhizophora mucronata</name>
    <name type="common">Asiatic mangrove</name>
    <dbReference type="NCBI Taxonomy" id="61149"/>
    <lineage>
        <taxon>Eukaryota</taxon>
        <taxon>Viridiplantae</taxon>
        <taxon>Streptophyta</taxon>
        <taxon>Embryophyta</taxon>
        <taxon>Tracheophyta</taxon>
        <taxon>Spermatophyta</taxon>
        <taxon>Magnoliopsida</taxon>
        <taxon>eudicotyledons</taxon>
        <taxon>Gunneridae</taxon>
        <taxon>Pentapetalae</taxon>
        <taxon>rosids</taxon>
        <taxon>fabids</taxon>
        <taxon>Malpighiales</taxon>
        <taxon>Rhizophoraceae</taxon>
        <taxon>Rhizophora</taxon>
    </lineage>
</organism>
<dbReference type="EMBL" id="GGEC01084517">
    <property type="protein sequence ID" value="MBX65001.1"/>
    <property type="molecule type" value="Transcribed_RNA"/>
</dbReference>
<sequence>MGTRCFILGMI</sequence>
<name>A0A2P2QDF0_RHIMU</name>
<evidence type="ECO:0000313" key="1">
    <source>
        <dbReference type="EMBL" id="MBX65001.1"/>
    </source>
</evidence>
<accession>A0A2P2QDF0</accession>
<proteinExistence type="predicted"/>
<protein>
    <submittedName>
        <fullName evidence="1">Uncharacterized protein</fullName>
    </submittedName>
</protein>